<protein>
    <submittedName>
        <fullName evidence="1">Uncharacterized protein</fullName>
    </submittedName>
</protein>
<evidence type="ECO:0000313" key="2">
    <source>
        <dbReference type="Proteomes" id="UP001627154"/>
    </source>
</evidence>
<dbReference type="EMBL" id="JBJJXI010000146">
    <property type="protein sequence ID" value="KAL3386520.1"/>
    <property type="molecule type" value="Genomic_DNA"/>
</dbReference>
<gene>
    <name evidence="1" type="ORF">TKK_018021</name>
</gene>
<dbReference type="Proteomes" id="UP001627154">
    <property type="component" value="Unassembled WGS sequence"/>
</dbReference>
<sequence>MALVPDITYDKLFQNEYQPAATTAYISNQVIARLLASQVNQGRSKKIENDSKEDKTELLEYFISMSFDEKKEQDMVQETH</sequence>
<name>A0ABD2W144_9HYME</name>
<organism evidence="1 2">
    <name type="scientific">Trichogramma kaykai</name>
    <dbReference type="NCBI Taxonomy" id="54128"/>
    <lineage>
        <taxon>Eukaryota</taxon>
        <taxon>Metazoa</taxon>
        <taxon>Ecdysozoa</taxon>
        <taxon>Arthropoda</taxon>
        <taxon>Hexapoda</taxon>
        <taxon>Insecta</taxon>
        <taxon>Pterygota</taxon>
        <taxon>Neoptera</taxon>
        <taxon>Endopterygota</taxon>
        <taxon>Hymenoptera</taxon>
        <taxon>Apocrita</taxon>
        <taxon>Proctotrupomorpha</taxon>
        <taxon>Chalcidoidea</taxon>
        <taxon>Trichogrammatidae</taxon>
        <taxon>Trichogramma</taxon>
    </lineage>
</organism>
<accession>A0ABD2W144</accession>
<dbReference type="AlphaFoldDB" id="A0ABD2W144"/>
<reference evidence="1 2" key="1">
    <citation type="journal article" date="2024" name="bioRxiv">
        <title>A reference genome for Trichogramma kaykai: A tiny desert-dwelling parasitoid wasp with competing sex-ratio distorters.</title>
        <authorList>
            <person name="Culotta J."/>
            <person name="Lindsey A.R."/>
        </authorList>
    </citation>
    <scope>NUCLEOTIDE SEQUENCE [LARGE SCALE GENOMIC DNA]</scope>
    <source>
        <strain evidence="1 2">KSX58</strain>
    </source>
</reference>
<keyword evidence="2" id="KW-1185">Reference proteome</keyword>
<evidence type="ECO:0000313" key="1">
    <source>
        <dbReference type="EMBL" id="KAL3386520.1"/>
    </source>
</evidence>
<comment type="caution">
    <text evidence="1">The sequence shown here is derived from an EMBL/GenBank/DDBJ whole genome shotgun (WGS) entry which is preliminary data.</text>
</comment>
<proteinExistence type="predicted"/>